<dbReference type="InterPro" id="IPR027417">
    <property type="entry name" value="P-loop_NTPase"/>
</dbReference>
<accession>A0A930BVE6</accession>
<dbReference type="GO" id="GO:0016887">
    <property type="term" value="F:ATP hydrolysis activity"/>
    <property type="evidence" value="ECO:0007669"/>
    <property type="project" value="InterPro"/>
</dbReference>
<dbReference type="Proteomes" id="UP000718593">
    <property type="component" value="Unassembled WGS sequence"/>
</dbReference>
<dbReference type="InterPro" id="IPR052026">
    <property type="entry name" value="ExeA_AAA_ATPase_DNA-bind"/>
</dbReference>
<evidence type="ECO:0000259" key="1">
    <source>
        <dbReference type="Pfam" id="PF13401"/>
    </source>
</evidence>
<dbReference type="InterPro" id="IPR049945">
    <property type="entry name" value="AAA_22"/>
</dbReference>
<dbReference type="PANTHER" id="PTHR35894:SF1">
    <property type="entry name" value="PHOSPHORIBULOKINASE _ URIDINE KINASE FAMILY"/>
    <property type="match status" value="1"/>
</dbReference>
<dbReference type="PANTHER" id="PTHR35894">
    <property type="entry name" value="GENERAL SECRETION PATHWAY PROTEIN A-RELATED"/>
    <property type="match status" value="1"/>
</dbReference>
<comment type="caution">
    <text evidence="2">The sequence shown here is derived from an EMBL/GenBank/DDBJ whole genome shotgun (WGS) entry which is preliminary data.</text>
</comment>
<reference evidence="2" key="1">
    <citation type="submission" date="2020-04" db="EMBL/GenBank/DDBJ databases">
        <title>Deep metagenomics examines the oral microbiome during advanced dental caries in children, revealing novel taxa and co-occurrences with host molecules.</title>
        <authorList>
            <person name="Baker J.L."/>
            <person name="Morton J.T."/>
            <person name="Dinis M."/>
            <person name="Alvarez R."/>
            <person name="Tran N.C."/>
            <person name="Knight R."/>
            <person name="Edlund A."/>
        </authorList>
    </citation>
    <scope>NUCLEOTIDE SEQUENCE</scope>
    <source>
        <strain evidence="2">JCVI_32_bin.24</strain>
    </source>
</reference>
<dbReference type="Pfam" id="PF13401">
    <property type="entry name" value="AAA_22"/>
    <property type="match status" value="1"/>
</dbReference>
<sequence length="323" mass="36129">MLKLKLVLKDLEIEQARLAYAIGISAAAIAQITNHDIWPKKKPAAAYQARIREFLKENGATDEQIGSAFEKWTPPARAASQAQPQEEEPIMLLRKQTLHPKTRQHFGLVRNPFSEVASAEEVYQNDAIRYTRLAMLDAAKRGGFMAVIGESGSGKSTLRRDLIERIHRESEQVRIIQPFSIIGMADQDTKGNVMRASHIATAILAEISPHITVPSDSETRFRRVSQELMTSHQAGNRHVLIIEEAHALPIPTLNHLKRFTELEAGFARLLSIILVGQPELAAKLSEQNAAVREVVQRCEIMTLPPLGSHLPEYLEFRFKQAGT</sequence>
<evidence type="ECO:0000313" key="3">
    <source>
        <dbReference type="Proteomes" id="UP000718593"/>
    </source>
</evidence>
<organism evidence="2 3">
    <name type="scientific">Dechloromonas agitata</name>
    <dbReference type="NCBI Taxonomy" id="73030"/>
    <lineage>
        <taxon>Bacteria</taxon>
        <taxon>Pseudomonadati</taxon>
        <taxon>Pseudomonadota</taxon>
        <taxon>Betaproteobacteria</taxon>
        <taxon>Rhodocyclales</taxon>
        <taxon>Azonexaceae</taxon>
        <taxon>Dechloromonas</taxon>
    </lineage>
</organism>
<protein>
    <submittedName>
        <fullName evidence="2">AAA family ATPase</fullName>
    </submittedName>
</protein>
<dbReference type="SUPFAM" id="SSF52540">
    <property type="entry name" value="P-loop containing nucleoside triphosphate hydrolases"/>
    <property type="match status" value="1"/>
</dbReference>
<proteinExistence type="predicted"/>
<feature type="non-terminal residue" evidence="2">
    <location>
        <position position="323"/>
    </location>
</feature>
<dbReference type="AlphaFoldDB" id="A0A930BVE6"/>
<feature type="domain" description="ORC1/DEAH AAA+ ATPase" evidence="1">
    <location>
        <begin position="141"/>
        <end position="283"/>
    </location>
</feature>
<gene>
    <name evidence="2" type="ORF">HXL68_12965</name>
</gene>
<evidence type="ECO:0000313" key="2">
    <source>
        <dbReference type="EMBL" id="MBF1165936.1"/>
    </source>
</evidence>
<dbReference type="EMBL" id="JABZMI010000311">
    <property type="protein sequence ID" value="MBF1165936.1"/>
    <property type="molecule type" value="Genomic_DNA"/>
</dbReference>
<name>A0A930BVE6_9RHOO</name>
<dbReference type="Gene3D" id="3.40.50.300">
    <property type="entry name" value="P-loop containing nucleotide triphosphate hydrolases"/>
    <property type="match status" value="1"/>
</dbReference>